<protein>
    <recommendedName>
        <fullName evidence="5">Sieve element occlusion N-terminal domain-containing protein</fullName>
    </recommendedName>
</protein>
<dbReference type="AlphaFoldDB" id="W9QLA8"/>
<dbReference type="Pfam" id="PF14576">
    <property type="entry name" value="SEO_N"/>
    <property type="match status" value="1"/>
</dbReference>
<feature type="domain" description="Sieve element occlusion N-terminal" evidence="1">
    <location>
        <begin position="9"/>
        <end position="277"/>
    </location>
</feature>
<evidence type="ECO:0000313" key="3">
    <source>
        <dbReference type="EMBL" id="EXB29856.1"/>
    </source>
</evidence>
<keyword evidence="4" id="KW-1185">Reference proteome</keyword>
<dbReference type="EMBL" id="KE343450">
    <property type="protein sequence ID" value="EXB29856.1"/>
    <property type="molecule type" value="Genomic_DNA"/>
</dbReference>
<name>W9QLA8_9ROSA</name>
<dbReference type="InterPro" id="IPR027942">
    <property type="entry name" value="SEO_N"/>
</dbReference>
<evidence type="ECO:0000259" key="1">
    <source>
        <dbReference type="Pfam" id="PF14576"/>
    </source>
</evidence>
<dbReference type="InterPro" id="IPR039299">
    <property type="entry name" value="SEOA"/>
</dbReference>
<dbReference type="Proteomes" id="UP000030645">
    <property type="component" value="Unassembled WGS sequence"/>
</dbReference>
<dbReference type="PANTHER" id="PTHR33232">
    <property type="entry name" value="PROTEIN SIEVE ELEMENT OCCLUSION B-LIKE"/>
    <property type="match status" value="1"/>
</dbReference>
<accession>W9QLA8</accession>
<organism evidence="3 4">
    <name type="scientific">Morus notabilis</name>
    <dbReference type="NCBI Taxonomy" id="981085"/>
    <lineage>
        <taxon>Eukaryota</taxon>
        <taxon>Viridiplantae</taxon>
        <taxon>Streptophyta</taxon>
        <taxon>Embryophyta</taxon>
        <taxon>Tracheophyta</taxon>
        <taxon>Spermatophyta</taxon>
        <taxon>Magnoliopsida</taxon>
        <taxon>eudicotyledons</taxon>
        <taxon>Gunneridae</taxon>
        <taxon>Pentapetalae</taxon>
        <taxon>rosids</taxon>
        <taxon>fabids</taxon>
        <taxon>Rosales</taxon>
        <taxon>Moraceae</taxon>
        <taxon>Moreae</taxon>
        <taxon>Morus</taxon>
    </lineage>
</organism>
<feature type="domain" description="Sieve element occlusion C-terminal" evidence="2">
    <location>
        <begin position="478"/>
        <end position="630"/>
    </location>
</feature>
<gene>
    <name evidence="3" type="ORF">L484_016346</name>
</gene>
<evidence type="ECO:0000259" key="2">
    <source>
        <dbReference type="Pfam" id="PF14577"/>
    </source>
</evidence>
<dbReference type="OrthoDB" id="1478893at2759"/>
<dbReference type="Pfam" id="PF14577">
    <property type="entry name" value="SEO_C"/>
    <property type="match status" value="1"/>
</dbReference>
<evidence type="ECO:0000313" key="4">
    <source>
        <dbReference type="Proteomes" id="UP000030645"/>
    </source>
</evidence>
<dbReference type="InterPro" id="IPR027944">
    <property type="entry name" value="SEO_C"/>
</dbReference>
<dbReference type="STRING" id="981085.W9QLA8"/>
<dbReference type="KEGG" id="mnt:21399395"/>
<dbReference type="eggNOG" id="ENOG502SJ4F">
    <property type="taxonomic scope" value="Eukaryota"/>
</dbReference>
<dbReference type="PANTHER" id="PTHR33232:SF18">
    <property type="entry name" value="PROTEIN SIEVE ELEMENT OCCLUSION B-LIKE"/>
    <property type="match status" value="1"/>
</dbReference>
<reference evidence="4" key="1">
    <citation type="submission" date="2013-01" db="EMBL/GenBank/DDBJ databases">
        <title>Draft Genome Sequence of a Mulberry Tree, Morus notabilis C.K. Schneid.</title>
        <authorList>
            <person name="He N."/>
            <person name="Zhao S."/>
        </authorList>
    </citation>
    <scope>NUCLEOTIDE SEQUENCE</scope>
</reference>
<dbReference type="GO" id="GO:0010088">
    <property type="term" value="P:phloem development"/>
    <property type="evidence" value="ECO:0007669"/>
    <property type="project" value="InterPro"/>
</dbReference>
<evidence type="ECO:0008006" key="5">
    <source>
        <dbReference type="Google" id="ProtNLM"/>
    </source>
</evidence>
<proteinExistence type="predicted"/>
<sequence length="632" mass="72553">MTNLFSMSDEAIKQKLCDCTHANTETTTLDVDSLYVIVKTILNHSTQIAEEVILQNYPAQLAMIEEKIPKPDFSVPLCELKQIACELSCREALTGEMTDKTTLSILVKLSNYPWSAKAVLTLAAFAMEFADFFLIAMLHKSVDQQLAKSLGTLKRVLTKHSELQKRRRAIVDLNVLIKLLLQVMETMFEWEKLSAYDPKGKPVVSKTVVAYWIVMTVVTCATKVTILASDEDKAFDVSAYTNKLRDIDTKLKEQLKAYRLKKEEEDDYRKVMSVLKDPSNIVEVIKILFSTEVLIHGSTEQEIDVLSKKHVLLLISRLETIDLKISMNDENYKIVWVPIVEEWTDELKSSFVTLSKKMPYHIIKLDTVTAGVTFIKKEWDFKGQPMVVVMNPQGKVENHNAFHLIRTWGMKAFPFRRDDEKKVSSEVNWIDPVMNEFPAAKQLMGDEENYIFFYGGKTKLQKWNEEFKNKLEKIVQDSIIKNKNITIKWLDLGTPEEAKTFWSRLQSMFMLKLNQEETDPASTREIQKLFSNQKGDDGWAVLTKGSVAKIAGDGSTFLKVLEKFDEWKENVEKNKAFEVAFKDYYSKIMEQTSHCCRLDIPIVAGKAPEHMKCAECESPMEMFITYKCCKGD</sequence>